<reference evidence="1 2" key="1">
    <citation type="journal article" date="2012" name="J. Bacteriol.">
        <title>Draft Genome Sequence of Plant Growth-Promoting Rhizobium Mesorhizobium amorphae, Isolated from Zinc-Lead Mine Tailings.</title>
        <authorList>
            <person name="Hao X."/>
            <person name="Lin Y."/>
            <person name="Johnstone L."/>
            <person name="Baltrus D.A."/>
            <person name="Miller S.J."/>
            <person name="Wei G."/>
            <person name="Rensing C."/>
        </authorList>
    </citation>
    <scope>NUCLEOTIDE SEQUENCE [LARGE SCALE GENOMIC DNA]</scope>
    <source>
        <strain evidence="1 2">CCNWGS0123</strain>
    </source>
</reference>
<dbReference type="Proteomes" id="UP000002949">
    <property type="component" value="Unassembled WGS sequence"/>
</dbReference>
<gene>
    <name evidence="1" type="ORF">MEA186_00896</name>
</gene>
<name>G6Y2N8_9HYPH</name>
<organism evidence="1 2">
    <name type="scientific">Mesorhizobium amorphae CCNWGS0123</name>
    <dbReference type="NCBI Taxonomy" id="1082933"/>
    <lineage>
        <taxon>Bacteria</taxon>
        <taxon>Pseudomonadati</taxon>
        <taxon>Pseudomonadota</taxon>
        <taxon>Alphaproteobacteria</taxon>
        <taxon>Hyphomicrobiales</taxon>
        <taxon>Phyllobacteriaceae</taxon>
        <taxon>Mesorhizobium</taxon>
    </lineage>
</organism>
<sequence length="32" mass="3692">MVLPINRKAAQHLSRELGVQYKTAWVLSLKIK</sequence>
<evidence type="ECO:0000313" key="2">
    <source>
        <dbReference type="Proteomes" id="UP000002949"/>
    </source>
</evidence>
<protein>
    <submittedName>
        <fullName evidence="1">Uncharacterized protein</fullName>
    </submittedName>
</protein>
<keyword evidence="2" id="KW-1185">Reference proteome</keyword>
<accession>G6Y2N8</accession>
<dbReference type="EMBL" id="AGSN01000010">
    <property type="protein sequence ID" value="EHH13999.1"/>
    <property type="molecule type" value="Genomic_DNA"/>
</dbReference>
<dbReference type="AlphaFoldDB" id="G6Y2N8"/>
<evidence type="ECO:0000313" key="1">
    <source>
        <dbReference type="EMBL" id="EHH13999.1"/>
    </source>
</evidence>
<proteinExistence type="predicted"/>